<organism evidence="1">
    <name type="scientific">Timema monikensis</name>
    <dbReference type="NCBI Taxonomy" id="170555"/>
    <lineage>
        <taxon>Eukaryota</taxon>
        <taxon>Metazoa</taxon>
        <taxon>Ecdysozoa</taxon>
        <taxon>Arthropoda</taxon>
        <taxon>Hexapoda</taxon>
        <taxon>Insecta</taxon>
        <taxon>Pterygota</taxon>
        <taxon>Neoptera</taxon>
        <taxon>Polyneoptera</taxon>
        <taxon>Phasmatodea</taxon>
        <taxon>Timematodea</taxon>
        <taxon>Timematoidea</taxon>
        <taxon>Timematidae</taxon>
        <taxon>Timema</taxon>
    </lineage>
</organism>
<proteinExistence type="predicted"/>
<reference evidence="1" key="1">
    <citation type="submission" date="2020-11" db="EMBL/GenBank/DDBJ databases">
        <authorList>
            <person name="Tran Van P."/>
        </authorList>
    </citation>
    <scope>NUCLEOTIDE SEQUENCE</scope>
</reference>
<protein>
    <submittedName>
        <fullName evidence="1">Uncharacterized protein</fullName>
    </submittedName>
</protein>
<sequence>MGVLIGTEYSGELVTDGSENMKCGTAQEVERVCVLAFCFVCLEKRPSNTVNQERSVAEEGKAMLQSDNVDNKVLGPESKPKILITTISNNNEIFEKMSPSNDMKFVQLEISQKENKETSKVSIEGSEKEPMINVVAGDILDD</sequence>
<evidence type="ECO:0000313" key="1">
    <source>
        <dbReference type="EMBL" id="CAD7428925.1"/>
    </source>
</evidence>
<gene>
    <name evidence="1" type="ORF">TMSB3V08_LOCUS5714</name>
</gene>
<dbReference type="AlphaFoldDB" id="A0A7R9E7K7"/>
<name>A0A7R9E7K7_9NEOP</name>
<dbReference type="EMBL" id="OB793902">
    <property type="protein sequence ID" value="CAD7428925.1"/>
    <property type="molecule type" value="Genomic_DNA"/>
</dbReference>
<accession>A0A7R9E7K7</accession>